<evidence type="ECO:0000313" key="5">
    <source>
        <dbReference type="EMBL" id="KAF5735704.1"/>
    </source>
</evidence>
<reference evidence="5 6" key="1">
    <citation type="journal article" date="2020" name="Nat. Commun.">
        <title>Genome of Tripterygium wilfordii and identification of cytochrome P450 involved in triptolide biosynthesis.</title>
        <authorList>
            <person name="Tu L."/>
            <person name="Su P."/>
            <person name="Zhang Z."/>
            <person name="Gao L."/>
            <person name="Wang J."/>
            <person name="Hu T."/>
            <person name="Zhou J."/>
            <person name="Zhang Y."/>
            <person name="Zhao Y."/>
            <person name="Liu Y."/>
            <person name="Song Y."/>
            <person name="Tong Y."/>
            <person name="Lu Y."/>
            <person name="Yang J."/>
            <person name="Xu C."/>
            <person name="Jia M."/>
            <person name="Peters R.J."/>
            <person name="Huang L."/>
            <person name="Gao W."/>
        </authorList>
    </citation>
    <scope>NUCLEOTIDE SEQUENCE [LARGE SCALE GENOMIC DNA]</scope>
    <source>
        <strain evidence="6">cv. XIE 37</strain>
        <tissue evidence="5">Leaf</tissue>
    </source>
</reference>
<protein>
    <submittedName>
        <fullName evidence="5">Uncharacterized protein</fullName>
    </submittedName>
</protein>
<proteinExistence type="predicted"/>
<organism evidence="5 6">
    <name type="scientific">Tripterygium wilfordii</name>
    <name type="common">Thunder God vine</name>
    <dbReference type="NCBI Taxonomy" id="458696"/>
    <lineage>
        <taxon>Eukaryota</taxon>
        <taxon>Viridiplantae</taxon>
        <taxon>Streptophyta</taxon>
        <taxon>Embryophyta</taxon>
        <taxon>Tracheophyta</taxon>
        <taxon>Spermatophyta</taxon>
        <taxon>Magnoliopsida</taxon>
        <taxon>eudicotyledons</taxon>
        <taxon>Gunneridae</taxon>
        <taxon>Pentapetalae</taxon>
        <taxon>rosids</taxon>
        <taxon>fabids</taxon>
        <taxon>Celastrales</taxon>
        <taxon>Celastraceae</taxon>
        <taxon>Tripterygium</taxon>
    </lineage>
</organism>
<evidence type="ECO:0000256" key="1">
    <source>
        <dbReference type="ARBA" id="ARBA00004123"/>
    </source>
</evidence>
<evidence type="ECO:0000256" key="4">
    <source>
        <dbReference type="ARBA" id="ARBA00023242"/>
    </source>
</evidence>
<dbReference type="GO" id="GO:0005737">
    <property type="term" value="C:cytoplasm"/>
    <property type="evidence" value="ECO:0007669"/>
    <property type="project" value="UniProtKB-SubCell"/>
</dbReference>
<sequence length="255" mass="29767">MGGGKVHRSSDEVSGYTIPRGIPACIEGTNEFPSVLVNKFKKEKSMLERKREQLFTQHGVLTHHSFHWLTNPPYKDCAVPVGQRWWKMFAAAIMWQKRFRTRRKLADCAVLVGQRWWSLLDFAELKRKSVLFYYNNRRESANSRWPRVATRAAKIGKGLSKNENAQQIMSFRHWHEAIDPCHRYGHNLEFYYKRWLQCHGREPFFYWLDKGEGKEVVLDNSTAVHQVSWSSATIAAGRLVVEDGILKITSINEEK</sequence>
<gene>
    <name evidence="5" type="ORF">HS088_TW15G01219</name>
</gene>
<name>A0A7J7CNQ5_TRIWF</name>
<dbReference type="InterPro" id="IPR044159">
    <property type="entry name" value="IQM"/>
</dbReference>
<accession>A0A7J7CNQ5</accession>
<keyword evidence="4" id="KW-0539">Nucleus</keyword>
<evidence type="ECO:0000256" key="3">
    <source>
        <dbReference type="ARBA" id="ARBA00022490"/>
    </source>
</evidence>
<dbReference type="AlphaFoldDB" id="A0A7J7CNQ5"/>
<dbReference type="PANTHER" id="PTHR31250">
    <property type="entry name" value="IQ DOMAIN-CONTAINING PROTEIN IQM3"/>
    <property type="match status" value="1"/>
</dbReference>
<dbReference type="GO" id="GO:0005634">
    <property type="term" value="C:nucleus"/>
    <property type="evidence" value="ECO:0007669"/>
    <property type="project" value="UniProtKB-SubCell"/>
</dbReference>
<keyword evidence="6" id="KW-1185">Reference proteome</keyword>
<dbReference type="PANTHER" id="PTHR31250:SF14">
    <property type="entry name" value="IQ DOMAIN-CONTAINING PROTEIN IQM2"/>
    <property type="match status" value="1"/>
</dbReference>
<dbReference type="EMBL" id="JAAARO010000015">
    <property type="protein sequence ID" value="KAF5735704.1"/>
    <property type="molecule type" value="Genomic_DNA"/>
</dbReference>
<evidence type="ECO:0000256" key="2">
    <source>
        <dbReference type="ARBA" id="ARBA00004496"/>
    </source>
</evidence>
<comment type="caution">
    <text evidence="5">The sequence shown here is derived from an EMBL/GenBank/DDBJ whole genome shotgun (WGS) entry which is preliminary data.</text>
</comment>
<dbReference type="Proteomes" id="UP000593562">
    <property type="component" value="Unassembled WGS sequence"/>
</dbReference>
<keyword evidence="3" id="KW-0963">Cytoplasm</keyword>
<evidence type="ECO:0000313" key="6">
    <source>
        <dbReference type="Proteomes" id="UP000593562"/>
    </source>
</evidence>
<dbReference type="InParanoid" id="A0A7J7CNQ5"/>
<comment type="subcellular location">
    <subcellularLocation>
        <location evidence="2">Cytoplasm</location>
    </subcellularLocation>
    <subcellularLocation>
        <location evidence="1">Nucleus</location>
    </subcellularLocation>
</comment>